<feature type="transmembrane region" description="Helical" evidence="8">
    <location>
        <begin position="418"/>
        <end position="440"/>
    </location>
</feature>
<keyword evidence="4" id="KW-0769">Symport</keyword>
<feature type="transmembrane region" description="Helical" evidence="8">
    <location>
        <begin position="156"/>
        <end position="179"/>
    </location>
</feature>
<comment type="subcellular location">
    <subcellularLocation>
        <location evidence="1">Membrane</location>
        <topology evidence="1">Multi-pass membrane protein</topology>
    </subcellularLocation>
</comment>
<feature type="transmembrane region" description="Helical" evidence="8">
    <location>
        <begin position="386"/>
        <end position="406"/>
    </location>
</feature>
<organism evidence="9 10">
    <name type="scientific">Albula glossodonta</name>
    <name type="common">roundjaw bonefish</name>
    <dbReference type="NCBI Taxonomy" id="121402"/>
    <lineage>
        <taxon>Eukaryota</taxon>
        <taxon>Metazoa</taxon>
        <taxon>Chordata</taxon>
        <taxon>Craniata</taxon>
        <taxon>Vertebrata</taxon>
        <taxon>Euteleostomi</taxon>
        <taxon>Actinopterygii</taxon>
        <taxon>Neopterygii</taxon>
        <taxon>Teleostei</taxon>
        <taxon>Albuliformes</taxon>
        <taxon>Albulidae</taxon>
        <taxon>Albula</taxon>
    </lineage>
</organism>
<evidence type="ECO:0000256" key="5">
    <source>
        <dbReference type="ARBA" id="ARBA00022989"/>
    </source>
</evidence>
<gene>
    <name evidence="9" type="ORF">JZ751_018468</name>
</gene>
<dbReference type="EMBL" id="JAFBMS010000309">
    <property type="protein sequence ID" value="KAG9331669.1"/>
    <property type="molecule type" value="Genomic_DNA"/>
</dbReference>
<dbReference type="PANTHER" id="PTHR10361:SF41">
    <property type="entry name" value="SODIUM_BILE ACID COTRANSPORTER 4"/>
    <property type="match status" value="1"/>
</dbReference>
<sequence>MENSTEAAVDTFLSVSLASFFNLTENDTSITPVTDSLHEDLASVGLRVTRDPVSLLASTLRTTGTGRLFEETLSSPAPGHLRVAFWDSPLSHGINVFVGVILCFTMLGLGCTVEVSQLGEHIRRPIGVLLALVCQFVIMPLVAFLLALMFSLNDVAAIAVLLCGCCPGGNLSNIMSLLVNGEMNLRCANGRERSPVMHSVRSLCLWETLFTGEERWRLWQSDSREEVTWKSIIMTISSTVLALVLMPLCLWIYSRAWINTPVVNLMPFGAIILTLCSTLIPIGLGVYLRYRYNRTADIILKTTARQSAGAQAVSLQGRRPQSVSLQGCSPSVCRGAAHRSAGAQTTARQSAGAQTTARQSAGVQTTARQSAGAQPVDLQGRRLQPVSLWSLLVTLVMLFIMTGAMLGPELLAAIPPSVYAVAVLMPMAGYAAGYGLATLFDLPPNSRRSVSLETGCQNVQLCTAILKLAFPPQLIGGLYMFPLLYALFQAAEAGIFILVYRLYRQEVLRKQDLLEEDDETNITYKTLKEEETGFDTAYGSVTVSDPNAIMLEPQVHPTQ</sequence>
<comment type="similarity">
    <text evidence="2">Belongs to the bile acid:sodium symporter (BASS) (TC 2.A.28) family.</text>
</comment>
<reference evidence="9" key="1">
    <citation type="thesis" date="2021" institute="BYU ScholarsArchive" country="Provo, UT, USA">
        <title>Applications of and Algorithms for Genome Assembly and Genomic Analyses with an Emphasis on Marine Teleosts.</title>
        <authorList>
            <person name="Pickett B.D."/>
        </authorList>
    </citation>
    <scope>NUCLEOTIDE SEQUENCE</scope>
    <source>
        <strain evidence="9">HI-2016</strain>
    </source>
</reference>
<protein>
    <recommendedName>
        <fullName evidence="11">Solute carrier family 10 member 4</fullName>
    </recommendedName>
</protein>
<evidence type="ECO:0000256" key="8">
    <source>
        <dbReference type="SAM" id="Phobius"/>
    </source>
</evidence>
<keyword evidence="5 8" id="KW-1133">Transmembrane helix</keyword>
<dbReference type="Gene3D" id="1.20.1530.20">
    <property type="match status" value="2"/>
</dbReference>
<dbReference type="OrthoDB" id="203097at2759"/>
<dbReference type="InterPro" id="IPR004710">
    <property type="entry name" value="Bilac:Na_transpt"/>
</dbReference>
<dbReference type="InterPro" id="IPR038770">
    <property type="entry name" value="Na+/solute_symporter_sf"/>
</dbReference>
<evidence type="ECO:0000256" key="2">
    <source>
        <dbReference type="ARBA" id="ARBA00006528"/>
    </source>
</evidence>
<dbReference type="AlphaFoldDB" id="A0A8T2MTG8"/>
<dbReference type="GO" id="GO:0016020">
    <property type="term" value="C:membrane"/>
    <property type="evidence" value="ECO:0007669"/>
    <property type="project" value="UniProtKB-SubCell"/>
</dbReference>
<evidence type="ECO:0000313" key="10">
    <source>
        <dbReference type="Proteomes" id="UP000824540"/>
    </source>
</evidence>
<dbReference type="Proteomes" id="UP000824540">
    <property type="component" value="Unassembled WGS sequence"/>
</dbReference>
<feature type="transmembrane region" description="Helical" evidence="8">
    <location>
        <begin position="232"/>
        <end position="253"/>
    </location>
</feature>
<feature type="transmembrane region" description="Helical" evidence="8">
    <location>
        <begin position="265"/>
        <end position="288"/>
    </location>
</feature>
<keyword evidence="6 8" id="KW-0472">Membrane</keyword>
<evidence type="ECO:0000256" key="3">
    <source>
        <dbReference type="ARBA" id="ARBA00022692"/>
    </source>
</evidence>
<keyword evidence="3 8" id="KW-0812">Transmembrane</keyword>
<feature type="region of interest" description="Disordered" evidence="7">
    <location>
        <begin position="344"/>
        <end position="368"/>
    </location>
</feature>
<dbReference type="Pfam" id="PF01758">
    <property type="entry name" value="SBF"/>
    <property type="match status" value="2"/>
</dbReference>
<accession>A0A8T2MTG8</accession>
<keyword evidence="4" id="KW-0813">Transport</keyword>
<evidence type="ECO:0000256" key="7">
    <source>
        <dbReference type="SAM" id="MobiDB-lite"/>
    </source>
</evidence>
<feature type="transmembrane region" description="Helical" evidence="8">
    <location>
        <begin position="486"/>
        <end position="503"/>
    </location>
</feature>
<comment type="caution">
    <text evidence="9">The sequence shown here is derived from an EMBL/GenBank/DDBJ whole genome shotgun (WGS) entry which is preliminary data.</text>
</comment>
<feature type="transmembrane region" description="Helical" evidence="8">
    <location>
        <begin position="94"/>
        <end position="115"/>
    </location>
</feature>
<evidence type="ECO:0000256" key="6">
    <source>
        <dbReference type="ARBA" id="ARBA00023136"/>
    </source>
</evidence>
<feature type="non-terminal residue" evidence="9">
    <location>
        <position position="559"/>
    </location>
</feature>
<dbReference type="PANTHER" id="PTHR10361">
    <property type="entry name" value="SODIUM-BILE ACID COTRANSPORTER"/>
    <property type="match status" value="1"/>
</dbReference>
<name>A0A8T2MTG8_9TELE</name>
<evidence type="ECO:0000256" key="1">
    <source>
        <dbReference type="ARBA" id="ARBA00004141"/>
    </source>
</evidence>
<evidence type="ECO:0000256" key="4">
    <source>
        <dbReference type="ARBA" id="ARBA00022847"/>
    </source>
</evidence>
<proteinExistence type="inferred from homology"/>
<evidence type="ECO:0000313" key="9">
    <source>
        <dbReference type="EMBL" id="KAG9331669.1"/>
    </source>
</evidence>
<dbReference type="InterPro" id="IPR002657">
    <property type="entry name" value="BilAc:Na_symport/Acr3"/>
</dbReference>
<keyword evidence="10" id="KW-1185">Reference proteome</keyword>
<feature type="transmembrane region" description="Helical" evidence="8">
    <location>
        <begin position="127"/>
        <end position="150"/>
    </location>
</feature>
<evidence type="ECO:0008006" key="11">
    <source>
        <dbReference type="Google" id="ProtNLM"/>
    </source>
</evidence>
<dbReference type="GO" id="GO:0008508">
    <property type="term" value="F:bile acid:sodium symporter activity"/>
    <property type="evidence" value="ECO:0007669"/>
    <property type="project" value="TreeGrafter"/>
</dbReference>